<dbReference type="Pfam" id="PF14310">
    <property type="entry name" value="Fn3-like"/>
    <property type="match status" value="1"/>
</dbReference>
<name>A0A645FRT0_9ZZZZ</name>
<dbReference type="PANTHER" id="PTHR42715:SF10">
    <property type="entry name" value="BETA-GLUCOSIDASE"/>
    <property type="match status" value="1"/>
</dbReference>
<evidence type="ECO:0000256" key="1">
    <source>
        <dbReference type="ARBA" id="ARBA00005336"/>
    </source>
</evidence>
<feature type="domain" description="Fibronectin type III-like" evidence="3">
    <location>
        <begin position="5"/>
        <end position="75"/>
    </location>
</feature>
<dbReference type="EC" id="3.2.1.21" evidence="4"/>
<comment type="similarity">
    <text evidence="1">Belongs to the glycosyl hydrolase 3 family.</text>
</comment>
<dbReference type="GO" id="GO:0008422">
    <property type="term" value="F:beta-glucosidase activity"/>
    <property type="evidence" value="ECO:0007669"/>
    <property type="project" value="UniProtKB-EC"/>
</dbReference>
<sequence>MEGKEVAQLYISCLSSKLFRAKQELKGFKKINLKPKESKEVTFILDEDCFAYYNIQNYQYEVEEGQYGISIGSSCRNIKFSTIINKRGNSVKTIDYKAKSPSYYEFYKNKLNPKEEEFKNIYNKELPIIANEIYPFTTNSTINDIKNTYGGDLIISAINKKAYKFISGDKAMEMAVKESLNDQPFRLMVMVTRGAINRKSIQGFVDFLNKHYIKGLLQILRNRK</sequence>
<evidence type="ECO:0000256" key="2">
    <source>
        <dbReference type="ARBA" id="ARBA00022801"/>
    </source>
</evidence>
<dbReference type="PANTHER" id="PTHR42715">
    <property type="entry name" value="BETA-GLUCOSIDASE"/>
    <property type="match status" value="1"/>
</dbReference>
<dbReference type="InterPro" id="IPR026891">
    <property type="entry name" value="Fn3-like"/>
</dbReference>
<keyword evidence="2 4" id="KW-0378">Hydrolase</keyword>
<reference evidence="4" key="1">
    <citation type="submission" date="2019-08" db="EMBL/GenBank/DDBJ databases">
        <authorList>
            <person name="Kucharzyk K."/>
            <person name="Murdoch R.W."/>
            <person name="Higgins S."/>
            <person name="Loffler F."/>
        </authorList>
    </citation>
    <scope>NUCLEOTIDE SEQUENCE</scope>
</reference>
<protein>
    <submittedName>
        <fullName evidence="4">Thermostable beta-glucosidase B</fullName>
        <ecNumber evidence="4">3.2.1.21</ecNumber>
    </submittedName>
</protein>
<dbReference type="InterPro" id="IPR013783">
    <property type="entry name" value="Ig-like_fold"/>
</dbReference>
<keyword evidence="4" id="KW-0326">Glycosidase</keyword>
<dbReference type="EMBL" id="VSSQ01061544">
    <property type="protein sequence ID" value="MPN14863.1"/>
    <property type="molecule type" value="Genomic_DNA"/>
</dbReference>
<comment type="caution">
    <text evidence="4">The sequence shown here is derived from an EMBL/GenBank/DDBJ whole genome shotgun (WGS) entry which is preliminary data.</text>
</comment>
<gene>
    <name evidence="4" type="primary">bglB_14</name>
    <name evidence="4" type="ORF">SDC9_162192</name>
</gene>
<evidence type="ECO:0000313" key="4">
    <source>
        <dbReference type="EMBL" id="MPN14863.1"/>
    </source>
</evidence>
<evidence type="ECO:0000259" key="3">
    <source>
        <dbReference type="SMART" id="SM01217"/>
    </source>
</evidence>
<dbReference type="Gene3D" id="2.60.40.10">
    <property type="entry name" value="Immunoglobulins"/>
    <property type="match status" value="1"/>
</dbReference>
<dbReference type="SMART" id="SM01217">
    <property type="entry name" value="Fn3_like"/>
    <property type="match status" value="1"/>
</dbReference>
<dbReference type="AlphaFoldDB" id="A0A645FRT0"/>
<organism evidence="4">
    <name type="scientific">bioreactor metagenome</name>
    <dbReference type="NCBI Taxonomy" id="1076179"/>
    <lineage>
        <taxon>unclassified sequences</taxon>
        <taxon>metagenomes</taxon>
        <taxon>ecological metagenomes</taxon>
    </lineage>
</organism>
<proteinExistence type="inferred from homology"/>
<accession>A0A645FRT0</accession>
<dbReference type="InterPro" id="IPR050288">
    <property type="entry name" value="Cellulose_deg_GH3"/>
</dbReference>